<keyword evidence="2" id="KW-1185">Reference proteome</keyword>
<name>A0A0J6VKU8_9MYCO</name>
<evidence type="ECO:0000313" key="1">
    <source>
        <dbReference type="EMBL" id="KMO70182.1"/>
    </source>
</evidence>
<dbReference type="SUPFAM" id="SSF50974">
    <property type="entry name" value="Nitrous oxide reductase, N-terminal domain"/>
    <property type="match status" value="1"/>
</dbReference>
<dbReference type="STRING" id="37916.MCHLDSM_05070"/>
<accession>A0A0J6VKU8</accession>
<organism evidence="1 2">
    <name type="scientific">Mycolicibacterium chlorophenolicum</name>
    <dbReference type="NCBI Taxonomy" id="37916"/>
    <lineage>
        <taxon>Bacteria</taxon>
        <taxon>Bacillati</taxon>
        <taxon>Actinomycetota</taxon>
        <taxon>Actinomycetes</taxon>
        <taxon>Mycobacteriales</taxon>
        <taxon>Mycobacteriaceae</taxon>
        <taxon>Mycolicibacterium</taxon>
    </lineage>
</organism>
<dbReference type="Proteomes" id="UP000036513">
    <property type="component" value="Unassembled WGS sequence"/>
</dbReference>
<evidence type="ECO:0008006" key="3">
    <source>
        <dbReference type="Google" id="ProtNLM"/>
    </source>
</evidence>
<gene>
    <name evidence="1" type="ORF">MCHLDSM_05070</name>
</gene>
<dbReference type="AlphaFoldDB" id="A0A0J6VKU8"/>
<evidence type="ECO:0000313" key="2">
    <source>
        <dbReference type="Proteomes" id="UP000036513"/>
    </source>
</evidence>
<sequence>MITTTTGERRWWLAGLGAQDGRPLFAPLALPAAFPPKCFLNGPDRVLCIASGEPDAAWVVDAKTGSVLYQGPTDLSLNPGHLGVEQVGDYAVAGKMDEGIYGIGDTANTTWFVPGDGRVGNGIGWTNVAPQVLATQVTGGRGSDRMVVFSLHDGKVLDYGLSDDLMPMSAVVYPGGFAVEVAPKSPAPTPSALWFFDTSGKRLGQSVASGSLDTLTRDLPITYSARRATVYSNEGYPLARITGFDPGWGVLLLGTRLFVNQSKSQSGDQWQEYDLDTGEKGQICETNLSGLVGSDGRTAVFDSGTPAIGRKTRGVDIATCTERWSHTSAVGSFRDVWRAGTTLVQLSDDGTELTSLVAP</sequence>
<reference evidence="1 2" key="1">
    <citation type="journal article" date="2015" name="Genome Biol. Evol.">
        <title>Characterization of Three Mycobacterium spp. with Potential Use in Bioremediation by Genome Sequencing and Comparative Genomics.</title>
        <authorList>
            <person name="Das S."/>
            <person name="Pettersson B.M."/>
            <person name="Behra P.R."/>
            <person name="Ramesh M."/>
            <person name="Dasgupta S."/>
            <person name="Bhattacharya A."/>
            <person name="Kirsebom L.A."/>
        </authorList>
    </citation>
    <scope>NUCLEOTIDE SEQUENCE [LARGE SCALE GENOMIC DNA]</scope>
    <source>
        <strain evidence="1 2">DSM 43826</strain>
    </source>
</reference>
<dbReference type="InterPro" id="IPR011045">
    <property type="entry name" value="N2O_reductase_N"/>
</dbReference>
<dbReference type="SMR" id="A0A0J6VKU8"/>
<proteinExistence type="predicted"/>
<protein>
    <recommendedName>
        <fullName evidence="3">PQQ enzyme repeat protein</fullName>
    </recommendedName>
</protein>
<dbReference type="EMBL" id="JYNL01000064">
    <property type="protein sequence ID" value="KMO70182.1"/>
    <property type="molecule type" value="Genomic_DNA"/>
</dbReference>
<comment type="caution">
    <text evidence="1">The sequence shown here is derived from an EMBL/GenBank/DDBJ whole genome shotgun (WGS) entry which is preliminary data.</text>
</comment>
<dbReference type="PATRIC" id="fig|37916.4.peg.5075"/>